<dbReference type="GO" id="GO:0004814">
    <property type="term" value="F:arginine-tRNA ligase activity"/>
    <property type="evidence" value="ECO:0007669"/>
    <property type="project" value="UniProtKB-UniRule"/>
</dbReference>
<dbReference type="SMART" id="SM01016">
    <property type="entry name" value="Arg_tRNA_synt_N"/>
    <property type="match status" value="1"/>
</dbReference>
<keyword evidence="4 11" id="KW-0963">Cytoplasm</keyword>
<evidence type="ECO:0000259" key="14">
    <source>
        <dbReference type="SMART" id="SM01016"/>
    </source>
</evidence>
<evidence type="ECO:0000256" key="3">
    <source>
        <dbReference type="ARBA" id="ARBA00011245"/>
    </source>
</evidence>
<dbReference type="PROSITE" id="PS00178">
    <property type="entry name" value="AA_TRNA_LIGASE_I"/>
    <property type="match status" value="1"/>
</dbReference>
<evidence type="ECO:0000256" key="6">
    <source>
        <dbReference type="ARBA" id="ARBA00022741"/>
    </source>
</evidence>
<dbReference type="SUPFAM" id="SSF55190">
    <property type="entry name" value="Arginyl-tRNA synthetase (ArgRS), N-terminal 'additional' domain"/>
    <property type="match status" value="1"/>
</dbReference>
<keyword evidence="6 11" id="KW-0547">Nucleotide-binding</keyword>
<dbReference type="Gene3D" id="1.10.730.10">
    <property type="entry name" value="Isoleucyl-tRNA Synthetase, Domain 1"/>
    <property type="match status" value="1"/>
</dbReference>
<feature type="domain" description="DALR anticodon binding" evidence="13">
    <location>
        <begin position="460"/>
        <end position="575"/>
    </location>
</feature>
<evidence type="ECO:0000256" key="1">
    <source>
        <dbReference type="ARBA" id="ARBA00004496"/>
    </source>
</evidence>
<evidence type="ECO:0000313" key="16">
    <source>
        <dbReference type="Proteomes" id="UP000509660"/>
    </source>
</evidence>
<protein>
    <recommendedName>
        <fullName evidence="11">Arginine--tRNA ligase</fullName>
        <ecNumber evidence="11">6.1.1.19</ecNumber>
    </recommendedName>
    <alternativeName>
        <fullName evidence="11">Arginyl-tRNA synthetase</fullName>
        <shortName evidence="11">ArgRS</shortName>
    </alternativeName>
</protein>
<dbReference type="PRINTS" id="PR01038">
    <property type="entry name" value="TRNASYNTHARG"/>
</dbReference>
<evidence type="ECO:0000256" key="4">
    <source>
        <dbReference type="ARBA" id="ARBA00022490"/>
    </source>
</evidence>
<evidence type="ECO:0000256" key="12">
    <source>
        <dbReference type="RuleBase" id="RU363038"/>
    </source>
</evidence>
<dbReference type="GO" id="GO:0005524">
    <property type="term" value="F:ATP binding"/>
    <property type="evidence" value="ECO:0007669"/>
    <property type="project" value="UniProtKB-UniRule"/>
</dbReference>
<evidence type="ECO:0000256" key="2">
    <source>
        <dbReference type="ARBA" id="ARBA00005594"/>
    </source>
</evidence>
<dbReference type="SUPFAM" id="SSF52374">
    <property type="entry name" value="Nucleotidylyl transferase"/>
    <property type="match status" value="1"/>
</dbReference>
<evidence type="ECO:0000256" key="8">
    <source>
        <dbReference type="ARBA" id="ARBA00022917"/>
    </source>
</evidence>
<keyword evidence="8 11" id="KW-0648">Protein biosynthesis</keyword>
<dbReference type="EC" id="6.1.1.19" evidence="11"/>
<dbReference type="InterPro" id="IPR008909">
    <property type="entry name" value="DALR_anticod-bd"/>
</dbReference>
<comment type="subcellular location">
    <subcellularLocation>
        <location evidence="1 11">Cytoplasm</location>
    </subcellularLocation>
</comment>
<evidence type="ECO:0000259" key="13">
    <source>
        <dbReference type="SMART" id="SM00836"/>
    </source>
</evidence>
<dbReference type="NCBIfam" id="TIGR00456">
    <property type="entry name" value="argS"/>
    <property type="match status" value="1"/>
</dbReference>
<dbReference type="Pfam" id="PF05746">
    <property type="entry name" value="DALR_1"/>
    <property type="match status" value="1"/>
</dbReference>
<dbReference type="PANTHER" id="PTHR11956">
    <property type="entry name" value="ARGINYL-TRNA SYNTHETASE"/>
    <property type="match status" value="1"/>
</dbReference>
<feature type="short sequence motif" description="'HIGH' region" evidence="11">
    <location>
        <begin position="122"/>
        <end position="132"/>
    </location>
</feature>
<dbReference type="InterPro" id="IPR014729">
    <property type="entry name" value="Rossmann-like_a/b/a_fold"/>
</dbReference>
<dbReference type="FunFam" id="3.40.50.620:FF:000030">
    <property type="entry name" value="Arginine--tRNA ligase"/>
    <property type="match status" value="1"/>
</dbReference>
<dbReference type="SUPFAM" id="SSF47323">
    <property type="entry name" value="Anticodon-binding domain of a subclass of class I aminoacyl-tRNA synthetases"/>
    <property type="match status" value="1"/>
</dbReference>
<keyword evidence="9 11" id="KW-0030">Aminoacyl-tRNA synthetase</keyword>
<dbReference type="AlphaFoldDB" id="A0A7D5DVG3"/>
<dbReference type="Pfam" id="PF00750">
    <property type="entry name" value="tRNA-synt_1d"/>
    <property type="match status" value="1"/>
</dbReference>
<dbReference type="InterPro" id="IPR009080">
    <property type="entry name" value="tRNAsynth_Ia_anticodon-bd"/>
</dbReference>
<dbReference type="InterPro" id="IPR035684">
    <property type="entry name" value="ArgRS_core"/>
</dbReference>
<sequence>MNIQQILSDKIKQAMVASGAESDVDPLVRQSGKPEFGDYQANGAMGAAKKLGMNPREFAQKILDNANLNGIADKLDIAGPGFINIFLNQEWLAQNANNALQAVDFDIKTANPQTIVIDYSSPNVAKEMHVGHLRSTIIGDAVVRTLAFLGNHVIRANHVGDWGTQFGMLIAYLEKMENEHASEMELSDLEAFYRAAKEHYDSDEAFAEKARNYVVKLQSGDEYCLTMWKKLVDITMHHNQENYNRLNVTLTEKDVMGESLYNPMLPEIVADLKSKGLAVEDDGALVVFLDEFKNKDGDPMGVIVQKKDGGFLYTTTDIAAAKYRYETLKADRALVFSDSRQAQHMQQAWLITRKAGYVPESFSLEHPFFGMMLGKDGKPFKTRSGGTVKLKDLLDEAMERAETLISARSTDLTAEEKAAVVEAVAIGSVKYSDLSKNRTTDYVFDWDNMLTFEGNTAPYMQYAYTRIRSIFARASIDENALSGTIQLKEPKERALAVKLLQFEEALNGVAKDGMPHILCQYLYELAGTFSSFYEACPILNAEEDTKNSRLKLAALTAKTLKQGLDLLGIKTIEKM</sequence>
<evidence type="ECO:0000256" key="11">
    <source>
        <dbReference type="HAMAP-Rule" id="MF_00123"/>
    </source>
</evidence>
<dbReference type="GO" id="GO:0005737">
    <property type="term" value="C:cytoplasm"/>
    <property type="evidence" value="ECO:0007669"/>
    <property type="project" value="UniProtKB-SubCell"/>
</dbReference>
<dbReference type="Gene3D" id="3.30.1360.70">
    <property type="entry name" value="Arginyl tRNA synthetase N-terminal domain"/>
    <property type="match status" value="1"/>
</dbReference>
<name>A0A7D5DVG3_9PAST</name>
<evidence type="ECO:0000256" key="5">
    <source>
        <dbReference type="ARBA" id="ARBA00022598"/>
    </source>
</evidence>
<dbReference type="HAMAP" id="MF_00123">
    <property type="entry name" value="Arg_tRNA_synth"/>
    <property type="match status" value="1"/>
</dbReference>
<dbReference type="GO" id="GO:0006420">
    <property type="term" value="P:arginyl-tRNA aminoacylation"/>
    <property type="evidence" value="ECO:0007669"/>
    <property type="project" value="UniProtKB-UniRule"/>
</dbReference>
<dbReference type="InterPro" id="IPR001412">
    <property type="entry name" value="aa-tRNA-synth_I_CS"/>
</dbReference>
<keyword evidence="5 11" id="KW-0436">Ligase</keyword>
<dbReference type="CDD" id="cd00671">
    <property type="entry name" value="ArgRS_core"/>
    <property type="match status" value="1"/>
</dbReference>
<dbReference type="EMBL" id="CP055306">
    <property type="protein sequence ID" value="QLB39960.1"/>
    <property type="molecule type" value="Genomic_DNA"/>
</dbReference>
<dbReference type="Proteomes" id="UP000509660">
    <property type="component" value="Chromosome"/>
</dbReference>
<evidence type="ECO:0000256" key="10">
    <source>
        <dbReference type="ARBA" id="ARBA00049339"/>
    </source>
</evidence>
<dbReference type="PANTHER" id="PTHR11956:SF5">
    <property type="entry name" value="ARGININE--TRNA LIGASE, CYTOPLASMIC"/>
    <property type="match status" value="1"/>
</dbReference>
<organism evidence="15 16">
    <name type="scientific">Mannheimia pernigra</name>
    <dbReference type="NCBI Taxonomy" id="111844"/>
    <lineage>
        <taxon>Bacteria</taxon>
        <taxon>Pseudomonadati</taxon>
        <taxon>Pseudomonadota</taxon>
        <taxon>Gammaproteobacteria</taxon>
        <taxon>Pasteurellales</taxon>
        <taxon>Pasteurellaceae</taxon>
        <taxon>Mannheimia</taxon>
    </lineage>
</organism>
<comment type="similarity">
    <text evidence="2 11 12">Belongs to the class-I aminoacyl-tRNA synthetase family.</text>
</comment>
<dbReference type="FunFam" id="1.10.730.10:FF:000001">
    <property type="entry name" value="Arginine--tRNA ligase"/>
    <property type="match status" value="1"/>
</dbReference>
<dbReference type="SMART" id="SM00836">
    <property type="entry name" value="DALR_1"/>
    <property type="match status" value="1"/>
</dbReference>
<dbReference type="RefSeq" id="WP_176809541.1">
    <property type="nucleotide sequence ID" value="NZ_CP055306.1"/>
</dbReference>
<proteinExistence type="inferred from homology"/>
<dbReference type="CDD" id="cd07956">
    <property type="entry name" value="Anticodon_Ia_Arg"/>
    <property type="match status" value="1"/>
</dbReference>
<dbReference type="Pfam" id="PF03485">
    <property type="entry name" value="Arg_tRNA_synt_N"/>
    <property type="match status" value="1"/>
</dbReference>
<gene>
    <name evidence="11 15" type="primary">argS</name>
    <name evidence="15" type="ORF">HV559_03230</name>
</gene>
<comment type="catalytic activity">
    <reaction evidence="10 11">
        <text>tRNA(Arg) + L-arginine + ATP = L-arginyl-tRNA(Arg) + AMP + diphosphate</text>
        <dbReference type="Rhea" id="RHEA:20301"/>
        <dbReference type="Rhea" id="RHEA-COMP:9658"/>
        <dbReference type="Rhea" id="RHEA-COMP:9673"/>
        <dbReference type="ChEBI" id="CHEBI:30616"/>
        <dbReference type="ChEBI" id="CHEBI:32682"/>
        <dbReference type="ChEBI" id="CHEBI:33019"/>
        <dbReference type="ChEBI" id="CHEBI:78442"/>
        <dbReference type="ChEBI" id="CHEBI:78513"/>
        <dbReference type="ChEBI" id="CHEBI:456215"/>
        <dbReference type="EC" id="6.1.1.19"/>
    </reaction>
</comment>
<dbReference type="Gene3D" id="3.40.50.620">
    <property type="entry name" value="HUPs"/>
    <property type="match status" value="1"/>
</dbReference>
<dbReference type="InterPro" id="IPR036695">
    <property type="entry name" value="Arg-tRNA-synth_N_sf"/>
</dbReference>
<comment type="subunit">
    <text evidence="3 11">Monomer.</text>
</comment>
<keyword evidence="16" id="KW-1185">Reference proteome</keyword>
<evidence type="ECO:0000313" key="15">
    <source>
        <dbReference type="EMBL" id="QLB39960.1"/>
    </source>
</evidence>
<dbReference type="InterPro" id="IPR005148">
    <property type="entry name" value="Arg-tRNA-synth_N"/>
</dbReference>
<keyword evidence="7 11" id="KW-0067">ATP-binding</keyword>
<evidence type="ECO:0000256" key="7">
    <source>
        <dbReference type="ARBA" id="ARBA00022840"/>
    </source>
</evidence>
<feature type="domain" description="Arginyl tRNA synthetase N-terminal" evidence="14">
    <location>
        <begin position="1"/>
        <end position="87"/>
    </location>
</feature>
<evidence type="ECO:0000256" key="9">
    <source>
        <dbReference type="ARBA" id="ARBA00023146"/>
    </source>
</evidence>
<reference evidence="15 16" key="1">
    <citation type="submission" date="2020-06" db="EMBL/GenBank/DDBJ databases">
        <title>Mannheimia pernigra sp. nov. isolated from bovine respiratory tract.</title>
        <authorList>
            <person name="Kuhnert P."/>
            <person name="Akarsu-Egger H."/>
        </authorList>
    </citation>
    <scope>NUCLEOTIDE SEQUENCE [LARGE SCALE GENOMIC DNA]</scope>
    <source>
        <strain evidence="15 16">BNO311</strain>
    </source>
</reference>
<accession>A0A7D5DVG3</accession>
<dbReference type="InterPro" id="IPR001278">
    <property type="entry name" value="Arg-tRNA-ligase"/>
</dbReference>